<name>F9W3P9_TRYCI</name>
<proteinExistence type="predicted"/>
<evidence type="ECO:0000313" key="2">
    <source>
        <dbReference type="EMBL" id="CCD11772.1"/>
    </source>
</evidence>
<feature type="transmembrane region" description="Helical" evidence="1">
    <location>
        <begin position="17"/>
        <end position="35"/>
    </location>
</feature>
<keyword evidence="1" id="KW-0812">Transmembrane</keyword>
<protein>
    <submittedName>
        <fullName evidence="2">Uncharacterized protein</fullName>
    </submittedName>
</protein>
<dbReference type="Proteomes" id="UP000000702">
    <property type="component" value="Unassembled WGS sequence"/>
</dbReference>
<dbReference type="AlphaFoldDB" id="F9W3P9"/>
<keyword evidence="1" id="KW-1133">Transmembrane helix</keyword>
<reference evidence="3" key="1">
    <citation type="submission" date="2011-07" db="EMBL/GenBank/DDBJ databases">
        <title>Divergent evolution of antigenic variation in African trypanosomes.</title>
        <authorList>
            <person name="Jackson A.P."/>
            <person name="Berry A."/>
            <person name="Allison H.C."/>
            <person name="Burton P."/>
            <person name="Anderson J."/>
            <person name="Aslett M."/>
            <person name="Brown R."/>
            <person name="Corton N."/>
            <person name="Harris D."/>
            <person name="Hauser H."/>
            <person name="Gamble J."/>
            <person name="Gilderthorp R."/>
            <person name="McQuillan J."/>
            <person name="Quail M.A."/>
            <person name="Sanders M."/>
            <person name="Van Tonder A."/>
            <person name="Ginger M.L."/>
            <person name="Donelson J.E."/>
            <person name="Field M.C."/>
            <person name="Barry J.D."/>
            <person name="Berriman M."/>
            <person name="Hertz-Fowler C."/>
        </authorList>
    </citation>
    <scope>NUCLEOTIDE SEQUENCE [LARGE SCALE GENOMIC DNA]</scope>
    <source>
        <strain evidence="3">IL3000</strain>
    </source>
</reference>
<dbReference type="EMBL" id="CAEQ01000450">
    <property type="protein sequence ID" value="CCD11772.1"/>
    <property type="molecule type" value="Genomic_DNA"/>
</dbReference>
<keyword evidence="1" id="KW-0472">Membrane</keyword>
<gene>
    <name evidence="2" type="ORF">TCIL3000_0_27170</name>
</gene>
<keyword evidence="3" id="KW-1185">Reference proteome</keyword>
<sequence>MTSTPAEYSQSFLEMRVFNTFIISFFNVFLIADLNRKEMTFNLIRENLALIGPISSWSQLQWSVTPPTAETIAMTFTVAVHLFIFRSTVAQAPSALLPSSRRYTKEIGSNTTRCICKFSLRCFPPPTSSAEWWPTLSSRTRTGPSTTS</sequence>
<organism evidence="2 3">
    <name type="scientific">Trypanosoma congolense (strain IL3000)</name>
    <dbReference type="NCBI Taxonomy" id="1068625"/>
    <lineage>
        <taxon>Eukaryota</taxon>
        <taxon>Discoba</taxon>
        <taxon>Euglenozoa</taxon>
        <taxon>Kinetoplastea</taxon>
        <taxon>Metakinetoplastina</taxon>
        <taxon>Trypanosomatida</taxon>
        <taxon>Trypanosomatidae</taxon>
        <taxon>Trypanosoma</taxon>
        <taxon>Nannomonas</taxon>
    </lineage>
</organism>
<evidence type="ECO:0000313" key="3">
    <source>
        <dbReference type="Proteomes" id="UP000000702"/>
    </source>
</evidence>
<comment type="caution">
    <text evidence="2">The sequence shown here is derived from an EMBL/GenBank/DDBJ whole genome shotgun (WGS) entry which is preliminary data.</text>
</comment>
<accession>F9W3P9</accession>
<reference evidence="2 3" key="2">
    <citation type="journal article" date="2012" name="Proc. Natl. Acad. Sci. U.S.A.">
        <title>Antigenic diversity is generated by distinct evolutionary mechanisms in African trypanosome species.</title>
        <authorList>
            <person name="Jackson A.P."/>
            <person name="Berry A."/>
            <person name="Aslett M."/>
            <person name="Allison H.C."/>
            <person name="Burton P."/>
            <person name="Vavrova-Anderson J."/>
            <person name="Brown R."/>
            <person name="Browne H."/>
            <person name="Corton N."/>
            <person name="Hauser H."/>
            <person name="Gamble J."/>
            <person name="Gilderthorp R."/>
            <person name="Marcello L."/>
            <person name="McQuillan J."/>
            <person name="Otto T.D."/>
            <person name="Quail M.A."/>
            <person name="Sanders M.J."/>
            <person name="van Tonder A."/>
            <person name="Ginger M.L."/>
            <person name="Field M.C."/>
            <person name="Barry J.D."/>
            <person name="Hertz-Fowler C."/>
            <person name="Berriman M."/>
        </authorList>
    </citation>
    <scope>NUCLEOTIDE SEQUENCE [LARGE SCALE GENOMIC DNA]</scope>
    <source>
        <strain evidence="2 3">IL3000</strain>
    </source>
</reference>
<evidence type="ECO:0000256" key="1">
    <source>
        <dbReference type="SAM" id="Phobius"/>
    </source>
</evidence>